<accession>A0A4S5BVT5</accession>
<evidence type="ECO:0000313" key="2">
    <source>
        <dbReference type="EMBL" id="THJ35175.1"/>
    </source>
</evidence>
<keyword evidence="1" id="KW-0812">Transmembrane</keyword>
<feature type="transmembrane region" description="Helical" evidence="1">
    <location>
        <begin position="6"/>
        <end position="22"/>
    </location>
</feature>
<feature type="transmembrane region" description="Helical" evidence="1">
    <location>
        <begin position="55"/>
        <end position="76"/>
    </location>
</feature>
<organism evidence="2 3">
    <name type="scientific">Lampropedia aestuarii</name>
    <dbReference type="NCBI Taxonomy" id="2562762"/>
    <lineage>
        <taxon>Bacteria</taxon>
        <taxon>Pseudomonadati</taxon>
        <taxon>Pseudomonadota</taxon>
        <taxon>Betaproteobacteria</taxon>
        <taxon>Burkholderiales</taxon>
        <taxon>Comamonadaceae</taxon>
        <taxon>Lampropedia</taxon>
    </lineage>
</organism>
<keyword evidence="1" id="KW-1133">Transmembrane helix</keyword>
<dbReference type="RefSeq" id="WP_136405372.1">
    <property type="nucleotide sequence ID" value="NZ_SSWX01000004.1"/>
</dbReference>
<reference evidence="2 3" key="1">
    <citation type="submission" date="2019-04" db="EMBL/GenBank/DDBJ databases">
        <title>Lampropedia sp YIM MLB12 draf genome.</title>
        <authorList>
            <person name="Wang Y.-X."/>
        </authorList>
    </citation>
    <scope>NUCLEOTIDE SEQUENCE [LARGE SCALE GENOMIC DNA]</scope>
    <source>
        <strain evidence="2 3">YIM MLB12</strain>
    </source>
</reference>
<feature type="transmembrane region" description="Helical" evidence="1">
    <location>
        <begin position="203"/>
        <end position="221"/>
    </location>
</feature>
<feature type="transmembrane region" description="Helical" evidence="1">
    <location>
        <begin position="29"/>
        <end position="49"/>
    </location>
</feature>
<feature type="transmembrane region" description="Helical" evidence="1">
    <location>
        <begin position="145"/>
        <end position="164"/>
    </location>
</feature>
<keyword evidence="1" id="KW-0472">Membrane</keyword>
<name>A0A4S5BVT5_9BURK</name>
<evidence type="ECO:0000313" key="3">
    <source>
        <dbReference type="Proteomes" id="UP000306236"/>
    </source>
</evidence>
<dbReference type="OrthoDB" id="161727at2"/>
<dbReference type="Proteomes" id="UP000306236">
    <property type="component" value="Unassembled WGS sequence"/>
</dbReference>
<dbReference type="EMBL" id="SSWX01000004">
    <property type="protein sequence ID" value="THJ35175.1"/>
    <property type="molecule type" value="Genomic_DNA"/>
</dbReference>
<comment type="caution">
    <text evidence="2">The sequence shown here is derived from an EMBL/GenBank/DDBJ whole genome shotgun (WGS) entry which is preliminary data.</text>
</comment>
<dbReference type="AlphaFoldDB" id="A0A4S5BVT5"/>
<gene>
    <name evidence="2" type="ORF">E8K88_04015</name>
</gene>
<sequence length="265" mass="28299">MNLLVLKMSVVPLVIAVVSLAGRRWGTHIAGLLSGFPVVGGPITIFIAAEQGLDFGTQAAIAAIMSVTCLLSFNVAYSWICRRQAWPLALLLSTLVWTAMALCLAQLPMTWPVAVSVSLFALIVTPYLFAPGHVGRPATRSQRDLPLRMATGAGLTLLITALAAHLGPTWSGLIAAFPIIGLVLVLFTHISQGAGPVAHLMRGNVQGLYSFVAFFSVLVWVWPHGSLLAGVALAIPAAFAAQAVVQSIGWCRRRWWPTPYSLIKK</sequence>
<feature type="transmembrane region" description="Helical" evidence="1">
    <location>
        <begin position="113"/>
        <end position="133"/>
    </location>
</feature>
<protein>
    <submittedName>
        <fullName evidence="2">Uncharacterized protein</fullName>
    </submittedName>
</protein>
<feature type="transmembrane region" description="Helical" evidence="1">
    <location>
        <begin position="88"/>
        <end position="107"/>
    </location>
</feature>
<keyword evidence="3" id="KW-1185">Reference proteome</keyword>
<proteinExistence type="predicted"/>
<feature type="transmembrane region" description="Helical" evidence="1">
    <location>
        <begin position="170"/>
        <end position="191"/>
    </location>
</feature>
<feature type="transmembrane region" description="Helical" evidence="1">
    <location>
        <begin position="227"/>
        <end position="245"/>
    </location>
</feature>
<evidence type="ECO:0000256" key="1">
    <source>
        <dbReference type="SAM" id="Phobius"/>
    </source>
</evidence>